<dbReference type="GO" id="GO:0003743">
    <property type="term" value="F:translation initiation factor activity"/>
    <property type="evidence" value="ECO:0007669"/>
    <property type="project" value="UniProtKB-KW"/>
</dbReference>
<evidence type="ECO:0000313" key="6">
    <source>
        <dbReference type="EMBL" id="CDG72031.1"/>
    </source>
</evidence>
<keyword evidence="4" id="KW-0648">Protein biosynthesis</keyword>
<dbReference type="AlphaFoldDB" id="T2MIU3"/>
<protein>
    <submittedName>
        <fullName evidence="6">Eukaryotic translation initiation factor 3 subunit D</fullName>
    </submittedName>
</protein>
<gene>
    <name evidence="6" type="primary">EIF3D</name>
</gene>
<dbReference type="PANTHER" id="PTHR12399">
    <property type="entry name" value="EUKARYOTIC TRANSLATION INITIATION FACTOR 3 SUBUNIT 7"/>
    <property type="match status" value="1"/>
</dbReference>
<evidence type="ECO:0000256" key="3">
    <source>
        <dbReference type="ARBA" id="ARBA00022884"/>
    </source>
</evidence>
<name>T2MIU3_HYDVU</name>
<dbReference type="HAMAP" id="MF_03003">
    <property type="entry name" value="eIF3d"/>
    <property type="match status" value="1"/>
</dbReference>
<dbReference type="InterPro" id="IPR007783">
    <property type="entry name" value="eIF3d"/>
</dbReference>
<dbReference type="PIRSF" id="PIRSF016281">
    <property type="entry name" value="EIF-3_zeta"/>
    <property type="match status" value="1"/>
</dbReference>
<keyword evidence="2 6" id="KW-0396">Initiation factor</keyword>
<keyword evidence="3" id="KW-0694">RNA-binding</keyword>
<feature type="compositionally biased region" description="Acidic residues" evidence="5">
    <location>
        <begin position="526"/>
        <end position="541"/>
    </location>
</feature>
<dbReference type="Pfam" id="PF05091">
    <property type="entry name" value="eIF-3_zeta"/>
    <property type="match status" value="1"/>
</dbReference>
<accession>T2MIU3</accession>
<dbReference type="OrthoDB" id="16538at2759"/>
<feature type="non-terminal residue" evidence="6">
    <location>
        <position position="1"/>
    </location>
</feature>
<dbReference type="PANTHER" id="PTHR12399:SF0">
    <property type="entry name" value="EUKARYOTIC TRANSLATION INITIATION FACTOR 3 SUBUNIT D"/>
    <property type="match status" value="1"/>
</dbReference>
<evidence type="ECO:0000256" key="1">
    <source>
        <dbReference type="ARBA" id="ARBA00022490"/>
    </source>
</evidence>
<dbReference type="GO" id="GO:0003723">
    <property type="term" value="F:RNA binding"/>
    <property type="evidence" value="ECO:0007669"/>
    <property type="project" value="UniProtKB-KW"/>
</dbReference>
<dbReference type="EMBL" id="HAAD01005799">
    <property type="protein sequence ID" value="CDG72031.1"/>
    <property type="molecule type" value="mRNA"/>
</dbReference>
<evidence type="ECO:0000256" key="5">
    <source>
        <dbReference type="SAM" id="MobiDB-lite"/>
    </source>
</evidence>
<keyword evidence="1" id="KW-0963">Cytoplasm</keyword>
<sequence>AKCLPTSYIYKMAASFAPPIIQDNPNGWGPCSVSTEFKDIPYQPFSKGDRIGKISDWTGQFQDRAKFYNKYQSQFAGGNQYAYYHEGDESSFQLVDTTKPQKTAYQRNRQRFNNARLKREREKQQRKEAFMMGQTQIRGKQQRKNQKNFQFRRWNDRQQIQKHRNASVDIKDNWRVIEEMDFPRLSKLKLPDLPEPVDLYKAGTLEYYDKMYDRITTKNERLLESNNRTFHRVTTTDDPIIRKLATKGNVFGTDAIISTLMCCTRSVHPWDIIVHRVGKKLFFDKRDDSDFDLLPVYETTQEEMKEEGINSPANLAVEATYINQNFTQQCLKKGEFLSFENENPFVENSSEEVASVGYRYRKFSLGADIDVVIRCEHDAVLTTPNNELQYLNIKTLNEFDPRISKIDWRQKLDSQTGSCLATELKNNSNKMAKWTCNAILAGSDTLKFGYVSRVALNDASRHVILGTQQFKPKAFAQQIVLDMDNAWGILRCIVDTCMKLEEGKYLLLKDPNRGVLLLYDIPDNSFESDSDEVEEDDDDEDDTKKINSYFIK</sequence>
<evidence type="ECO:0000256" key="4">
    <source>
        <dbReference type="ARBA" id="ARBA00022917"/>
    </source>
</evidence>
<organism evidence="6">
    <name type="scientific">Hydra vulgaris</name>
    <name type="common">Hydra</name>
    <name type="synonym">Hydra attenuata</name>
    <dbReference type="NCBI Taxonomy" id="6087"/>
    <lineage>
        <taxon>Eukaryota</taxon>
        <taxon>Metazoa</taxon>
        <taxon>Cnidaria</taxon>
        <taxon>Hydrozoa</taxon>
        <taxon>Hydroidolina</taxon>
        <taxon>Anthoathecata</taxon>
        <taxon>Aplanulata</taxon>
        <taxon>Hydridae</taxon>
        <taxon>Hydra</taxon>
    </lineage>
</organism>
<evidence type="ECO:0000256" key="2">
    <source>
        <dbReference type="ARBA" id="ARBA00022540"/>
    </source>
</evidence>
<reference evidence="6" key="1">
    <citation type="journal article" date="2013" name="Genome Biol. Evol.">
        <title>Punctuated emergences of genetic and phenotypic innovations in eumetazoan, bilaterian, euteleostome, and hominidae ancestors.</title>
        <authorList>
            <person name="Wenger Y."/>
            <person name="Galliot B."/>
        </authorList>
    </citation>
    <scope>NUCLEOTIDE SEQUENCE</scope>
    <source>
        <tissue evidence="6">Whole animals</tissue>
    </source>
</reference>
<feature type="region of interest" description="Disordered" evidence="5">
    <location>
        <begin position="525"/>
        <end position="552"/>
    </location>
</feature>
<proteinExistence type="evidence at transcript level"/>
<dbReference type="GO" id="GO:0005852">
    <property type="term" value="C:eukaryotic translation initiation factor 3 complex"/>
    <property type="evidence" value="ECO:0007669"/>
    <property type="project" value="InterPro"/>
</dbReference>